<dbReference type="Gene3D" id="3.40.50.1110">
    <property type="entry name" value="SGNH hydrolase"/>
    <property type="match status" value="1"/>
</dbReference>
<feature type="region of interest" description="Disordered" evidence="1">
    <location>
        <begin position="40"/>
        <end position="83"/>
    </location>
</feature>
<sequence length="322" mass="34634">MKPYRFFILLILSILLFSLLLSACSPAVTPSTAVAPVTSPTAALMPSDTPTATDTAQPQPGDTAAPSATAPKPTLGPDDWKSLPVIPAVSDTARAIYQKGLALGNDPARFSRIGDCQNISTYFLAGFDQPGAYQLGEYTDLQGVIDHFAGSFGRTSLAVKGGFNVAAILSPLHADRSQCESTESPLACELRANKPAIAILSFETWWSQKPAEVYESYLRQVIDYTIAQGVVPILATKADNLEGDNSINQAIARVAADYDIPLWNYWAAAQPLPNHGLTADGFHLTHADFYDFSSAENLTTGWAWRNLTALQALDAVWKGLEK</sequence>
<protein>
    <recommendedName>
        <fullName evidence="5">SGNH/GDSL hydrolase family protein</fullName>
    </recommendedName>
</protein>
<dbReference type="AlphaFoldDB" id="A0A0K8MZL8"/>
<evidence type="ECO:0000256" key="2">
    <source>
        <dbReference type="SAM" id="SignalP"/>
    </source>
</evidence>
<dbReference type="OrthoDB" id="164810at2"/>
<keyword evidence="4" id="KW-1185">Reference proteome</keyword>
<reference evidence="3" key="1">
    <citation type="submission" date="2015-07" db="EMBL/GenBank/DDBJ databases">
        <title>Draft Genome Sequences of Anaerolinea thermolimosa IMO-1, Bellilinea caldifistulae GOMI-1, Leptolinea tardivitalis YMTK-2, Levilinea saccharolytica KIBI-1,Longilinea arvoryzae KOME-1, Previously Described as Members of the Anaerolineaceae (Chloroflexi).</title>
        <authorList>
            <person name="Sekiguchi Y."/>
            <person name="Ohashi A."/>
            <person name="Matsuura N."/>
            <person name="Tourlousse M.D."/>
        </authorList>
    </citation>
    <scope>NUCLEOTIDE SEQUENCE [LARGE SCALE GENOMIC DNA]</scope>
    <source>
        <strain evidence="3">KOME-1</strain>
    </source>
</reference>
<evidence type="ECO:0000313" key="4">
    <source>
        <dbReference type="Proteomes" id="UP000055060"/>
    </source>
</evidence>
<dbReference type="SUPFAM" id="SSF52266">
    <property type="entry name" value="SGNH hydrolase"/>
    <property type="match status" value="1"/>
</dbReference>
<evidence type="ECO:0008006" key="5">
    <source>
        <dbReference type="Google" id="ProtNLM"/>
    </source>
</evidence>
<feature type="compositionally biased region" description="Low complexity" evidence="1">
    <location>
        <begin position="40"/>
        <end position="73"/>
    </location>
</feature>
<organism evidence="3">
    <name type="scientific">Longilinea arvoryzae</name>
    <dbReference type="NCBI Taxonomy" id="360412"/>
    <lineage>
        <taxon>Bacteria</taxon>
        <taxon>Bacillati</taxon>
        <taxon>Chloroflexota</taxon>
        <taxon>Anaerolineae</taxon>
        <taxon>Anaerolineales</taxon>
        <taxon>Anaerolineaceae</taxon>
        <taxon>Longilinea</taxon>
    </lineage>
</organism>
<proteinExistence type="predicted"/>
<dbReference type="STRING" id="360412.LARV_03888"/>
<dbReference type="InterPro" id="IPR036514">
    <property type="entry name" value="SGNH_hydro_sf"/>
</dbReference>
<name>A0A0K8MZL8_9CHLR</name>
<accession>A0A0K8MZL8</accession>
<evidence type="ECO:0000256" key="1">
    <source>
        <dbReference type="SAM" id="MobiDB-lite"/>
    </source>
</evidence>
<dbReference type="EMBL" id="DF967973">
    <property type="protein sequence ID" value="GAP16092.1"/>
    <property type="molecule type" value="Genomic_DNA"/>
</dbReference>
<feature type="chain" id="PRO_5005513015" description="SGNH/GDSL hydrolase family protein" evidence="2">
    <location>
        <begin position="28"/>
        <end position="322"/>
    </location>
</feature>
<dbReference type="Proteomes" id="UP000055060">
    <property type="component" value="Unassembled WGS sequence"/>
</dbReference>
<dbReference type="PROSITE" id="PS51257">
    <property type="entry name" value="PROKAR_LIPOPROTEIN"/>
    <property type="match status" value="1"/>
</dbReference>
<feature type="signal peptide" evidence="2">
    <location>
        <begin position="1"/>
        <end position="27"/>
    </location>
</feature>
<gene>
    <name evidence="3" type="ORF">LARV_03888</name>
</gene>
<evidence type="ECO:0000313" key="3">
    <source>
        <dbReference type="EMBL" id="GAP16092.1"/>
    </source>
</evidence>
<dbReference type="RefSeq" id="WP_075075475.1">
    <property type="nucleotide sequence ID" value="NZ_DF967973.1"/>
</dbReference>
<keyword evidence="2" id="KW-0732">Signal</keyword>